<dbReference type="AlphaFoldDB" id="A0A7Z8Y7W6"/>
<accession>A0A7Z8Y7W6</accession>
<reference evidence="2 3" key="1">
    <citation type="submission" date="2018-11" db="EMBL/GenBank/DDBJ databases">
        <authorList>
            <consortium name="Pathogen Informatics"/>
        </authorList>
    </citation>
    <scope>NUCLEOTIDE SEQUENCE [LARGE SCALE GENOMIC DNA]</scope>
    <source>
        <strain evidence="2 3">NCTC10327</strain>
    </source>
</reference>
<protein>
    <submittedName>
        <fullName evidence="2">Relaxase/Mobilisation nuclease domain</fullName>
    </submittedName>
</protein>
<feature type="domain" description="MobA/VirD2-like nuclease" evidence="1">
    <location>
        <begin position="19"/>
        <end position="111"/>
    </location>
</feature>
<dbReference type="Proteomes" id="UP000269974">
    <property type="component" value="Unassembled WGS sequence"/>
</dbReference>
<name>A0A7Z8Y7W6_9ACTO</name>
<dbReference type="RefSeq" id="WP_244924499.1">
    <property type="nucleotide sequence ID" value="NZ_UYIO01000001.1"/>
</dbReference>
<dbReference type="EMBL" id="UYIO01000001">
    <property type="protein sequence ID" value="VDG75791.1"/>
    <property type="molecule type" value="Genomic_DNA"/>
</dbReference>
<evidence type="ECO:0000259" key="1">
    <source>
        <dbReference type="Pfam" id="PF03432"/>
    </source>
</evidence>
<proteinExistence type="predicted"/>
<dbReference type="Pfam" id="PF03432">
    <property type="entry name" value="Relaxase"/>
    <property type="match status" value="1"/>
</dbReference>
<comment type="caution">
    <text evidence="2">The sequence shown here is derived from an EMBL/GenBank/DDBJ whole genome shotgun (WGS) entry which is preliminary data.</text>
</comment>
<sequence>MAIIKVLQVKKTLGFSIDYICNPDKTNGGIMVSSNCAAPQFPRDIVRAFEQTVARAERQRRSGGSPTLILAHHIIQSFKPGEIDDPNLAHDLGVQLIEKITGGEHDYVVATGPTPGKWTWGWCLCCKVKCS</sequence>
<evidence type="ECO:0000313" key="3">
    <source>
        <dbReference type="Proteomes" id="UP000269974"/>
    </source>
</evidence>
<organism evidence="2 3">
    <name type="scientific">Actinobaculum suis</name>
    <dbReference type="NCBI Taxonomy" id="1657"/>
    <lineage>
        <taxon>Bacteria</taxon>
        <taxon>Bacillati</taxon>
        <taxon>Actinomycetota</taxon>
        <taxon>Actinomycetes</taxon>
        <taxon>Actinomycetales</taxon>
        <taxon>Actinomycetaceae</taxon>
        <taxon>Actinobaculum</taxon>
    </lineage>
</organism>
<dbReference type="InterPro" id="IPR005094">
    <property type="entry name" value="Endonuclease_MobA/VirD2"/>
</dbReference>
<evidence type="ECO:0000313" key="2">
    <source>
        <dbReference type="EMBL" id="VDG75791.1"/>
    </source>
</evidence>
<gene>
    <name evidence="2" type="ORF">NCTC10327_00476</name>
</gene>